<sequence>MALPQRDSKQHNGHSIAIFGEVLADIFPDGSVLGGAPFNVARHLQAFGLHPVMITRIGQDDLGRQLMDEMQRQDMNTTGVQIDPLHPTGQVKVHMSDHGHQFEILPSQAYDYINAGITHMVTMATKPALVYFGTLAQRNMESRLAVDNFLNYGTSPRFLDINLREPWFDKHTVRRSLLRADIVKLNAEELATLGTMLRLPGRNAIEHASALLKRFNLDMLLVTEGDQGAWAIDREHQVQRIEGTTPPQRFVDTVGAGDGFASVCIMGILNEWPTATMIARANQFAAALCGIRGAAPDSSDFYLPFLREWQQ</sequence>
<dbReference type="InterPro" id="IPR050306">
    <property type="entry name" value="PfkB_Carbo_kinase"/>
</dbReference>
<protein>
    <submittedName>
        <fullName evidence="7">Fructokinase</fullName>
    </submittedName>
</protein>
<dbReference type="Gene3D" id="3.40.1190.20">
    <property type="match status" value="1"/>
</dbReference>
<dbReference type="OrthoDB" id="9779730at2"/>
<keyword evidence="2" id="KW-0808">Transferase</keyword>
<dbReference type="PANTHER" id="PTHR43085">
    <property type="entry name" value="HEXOKINASE FAMILY MEMBER"/>
    <property type="match status" value="1"/>
</dbReference>
<dbReference type="PROSITE" id="PS00583">
    <property type="entry name" value="PFKB_KINASES_1"/>
    <property type="match status" value="1"/>
</dbReference>
<dbReference type="RefSeq" id="WP_089375306.1">
    <property type="nucleotide sequence ID" value="NZ_FZOA01000004.1"/>
</dbReference>
<evidence type="ECO:0000313" key="7">
    <source>
        <dbReference type="EMBL" id="SNR80700.1"/>
    </source>
</evidence>
<dbReference type="GO" id="GO:0005524">
    <property type="term" value="F:ATP binding"/>
    <property type="evidence" value="ECO:0007669"/>
    <property type="project" value="UniProtKB-KW"/>
</dbReference>
<dbReference type="Pfam" id="PF00294">
    <property type="entry name" value="PfkB"/>
    <property type="match status" value="1"/>
</dbReference>
<organism evidence="7 8">
    <name type="scientific">Methylobacillus rhizosphaerae</name>
    <dbReference type="NCBI Taxonomy" id="551994"/>
    <lineage>
        <taxon>Bacteria</taxon>
        <taxon>Pseudomonadati</taxon>
        <taxon>Pseudomonadota</taxon>
        <taxon>Betaproteobacteria</taxon>
        <taxon>Nitrosomonadales</taxon>
        <taxon>Methylophilaceae</taxon>
        <taxon>Methylobacillus</taxon>
    </lineage>
</organism>
<keyword evidence="5" id="KW-0067">ATP-binding</keyword>
<keyword evidence="8" id="KW-1185">Reference proteome</keyword>
<evidence type="ECO:0000313" key="8">
    <source>
        <dbReference type="Proteomes" id="UP000198305"/>
    </source>
</evidence>
<feature type="domain" description="Carbohydrate kinase PfkB" evidence="6">
    <location>
        <begin position="33"/>
        <end position="296"/>
    </location>
</feature>
<dbReference type="GO" id="GO:0016301">
    <property type="term" value="F:kinase activity"/>
    <property type="evidence" value="ECO:0007669"/>
    <property type="project" value="UniProtKB-KW"/>
</dbReference>
<dbReference type="InterPro" id="IPR029056">
    <property type="entry name" value="Ribokinase-like"/>
</dbReference>
<dbReference type="InterPro" id="IPR002173">
    <property type="entry name" value="Carboh/pur_kinase_PfkB_CS"/>
</dbReference>
<evidence type="ECO:0000259" key="6">
    <source>
        <dbReference type="Pfam" id="PF00294"/>
    </source>
</evidence>
<dbReference type="SUPFAM" id="SSF53613">
    <property type="entry name" value="Ribokinase-like"/>
    <property type="match status" value="1"/>
</dbReference>
<accession>A0A238ZBM4</accession>
<dbReference type="PANTHER" id="PTHR43085:SF1">
    <property type="entry name" value="PSEUDOURIDINE KINASE-RELATED"/>
    <property type="match status" value="1"/>
</dbReference>
<gene>
    <name evidence="7" type="ORF">SAMN05192560_1193</name>
</gene>
<dbReference type="InterPro" id="IPR011611">
    <property type="entry name" value="PfkB_dom"/>
</dbReference>
<proteinExistence type="inferred from homology"/>
<dbReference type="CDD" id="cd01167">
    <property type="entry name" value="bac_FRK"/>
    <property type="match status" value="1"/>
</dbReference>
<evidence type="ECO:0000256" key="5">
    <source>
        <dbReference type="ARBA" id="ARBA00022840"/>
    </source>
</evidence>
<evidence type="ECO:0000256" key="1">
    <source>
        <dbReference type="ARBA" id="ARBA00010688"/>
    </source>
</evidence>
<name>A0A238ZBM4_9PROT</name>
<dbReference type="Proteomes" id="UP000198305">
    <property type="component" value="Unassembled WGS sequence"/>
</dbReference>
<reference evidence="8" key="1">
    <citation type="submission" date="2017-06" db="EMBL/GenBank/DDBJ databases">
        <authorList>
            <person name="Varghese N."/>
            <person name="Submissions S."/>
        </authorList>
    </citation>
    <scope>NUCLEOTIDE SEQUENCE [LARGE SCALE GENOMIC DNA]</scope>
    <source>
        <strain evidence="8">Ca-68</strain>
    </source>
</reference>
<evidence type="ECO:0000256" key="4">
    <source>
        <dbReference type="ARBA" id="ARBA00022777"/>
    </source>
</evidence>
<comment type="similarity">
    <text evidence="1">Belongs to the carbohydrate kinase PfkB family.</text>
</comment>
<dbReference type="AlphaFoldDB" id="A0A238ZBM4"/>
<keyword evidence="4 7" id="KW-0418">Kinase</keyword>
<evidence type="ECO:0000256" key="3">
    <source>
        <dbReference type="ARBA" id="ARBA00022741"/>
    </source>
</evidence>
<dbReference type="EMBL" id="FZOA01000004">
    <property type="protein sequence ID" value="SNR80700.1"/>
    <property type="molecule type" value="Genomic_DNA"/>
</dbReference>
<evidence type="ECO:0000256" key="2">
    <source>
        <dbReference type="ARBA" id="ARBA00022679"/>
    </source>
</evidence>
<keyword evidence="3" id="KW-0547">Nucleotide-binding</keyword>